<dbReference type="SUPFAM" id="SSF57850">
    <property type="entry name" value="RING/U-box"/>
    <property type="match status" value="1"/>
</dbReference>
<feature type="domain" description="RING-type" evidence="3">
    <location>
        <begin position="57"/>
        <end position="92"/>
    </location>
</feature>
<accession>A0A9P8VHY2</accession>
<evidence type="ECO:0000256" key="1">
    <source>
        <dbReference type="PROSITE-ProRule" id="PRU00175"/>
    </source>
</evidence>
<feature type="transmembrane region" description="Helical" evidence="2">
    <location>
        <begin position="215"/>
        <end position="241"/>
    </location>
</feature>
<keyword evidence="2" id="KW-0812">Transmembrane</keyword>
<dbReference type="Proteomes" id="UP000770015">
    <property type="component" value="Unassembled WGS sequence"/>
</dbReference>
<keyword evidence="2" id="KW-1133">Transmembrane helix</keyword>
<dbReference type="AlphaFoldDB" id="A0A9P8VHY2"/>
<proteinExistence type="predicted"/>
<keyword evidence="1" id="KW-0862">Zinc</keyword>
<reference evidence="4" key="1">
    <citation type="journal article" date="2021" name="Nat. Commun.">
        <title>Genetic determinants of endophytism in the Arabidopsis root mycobiome.</title>
        <authorList>
            <person name="Mesny F."/>
            <person name="Miyauchi S."/>
            <person name="Thiergart T."/>
            <person name="Pickel B."/>
            <person name="Atanasova L."/>
            <person name="Karlsson M."/>
            <person name="Huettel B."/>
            <person name="Barry K.W."/>
            <person name="Haridas S."/>
            <person name="Chen C."/>
            <person name="Bauer D."/>
            <person name="Andreopoulos W."/>
            <person name="Pangilinan J."/>
            <person name="LaButti K."/>
            <person name="Riley R."/>
            <person name="Lipzen A."/>
            <person name="Clum A."/>
            <person name="Drula E."/>
            <person name="Henrissat B."/>
            <person name="Kohler A."/>
            <person name="Grigoriev I.V."/>
            <person name="Martin F.M."/>
            <person name="Hacquard S."/>
        </authorList>
    </citation>
    <scope>NUCLEOTIDE SEQUENCE</scope>
    <source>
        <strain evidence="4">MPI-SDFR-AT-0117</strain>
    </source>
</reference>
<evidence type="ECO:0000313" key="5">
    <source>
        <dbReference type="Proteomes" id="UP000770015"/>
    </source>
</evidence>
<dbReference type="OrthoDB" id="8062037at2759"/>
<dbReference type="GO" id="GO:0008270">
    <property type="term" value="F:zinc ion binding"/>
    <property type="evidence" value="ECO:0007669"/>
    <property type="project" value="UniProtKB-KW"/>
</dbReference>
<keyword evidence="2" id="KW-0472">Membrane</keyword>
<dbReference type="PROSITE" id="PS50089">
    <property type="entry name" value="ZF_RING_2"/>
    <property type="match status" value="1"/>
</dbReference>
<gene>
    <name evidence="4" type="ORF">F5X68DRAFT_200831</name>
</gene>
<evidence type="ECO:0000259" key="3">
    <source>
        <dbReference type="PROSITE" id="PS50089"/>
    </source>
</evidence>
<protein>
    <recommendedName>
        <fullName evidence="3">RING-type domain-containing protein</fullName>
    </recommendedName>
</protein>
<dbReference type="InterPro" id="IPR001841">
    <property type="entry name" value="Znf_RING"/>
</dbReference>
<dbReference type="Gene3D" id="3.30.40.10">
    <property type="entry name" value="Zinc/RING finger domain, C3HC4 (zinc finger)"/>
    <property type="match status" value="1"/>
</dbReference>
<sequence>MRSNRSPVENDTFRSFIPYPKINFVIKSPEALICGLCQITPLKFGGDGLASIERRRCLNPDSIPVITPCGHVAGANCMNTWLQADPSCPFCSMPLIYEECGHRVHPKSVTNLDLGLIPPTIPEGGVIPRSCHSCHQVALYEIAEGLYDAAYDTLCDARAHYEDHAGHEELHLLLEATKKLEGFENALSKNPMEAWRLFEWYSGSMMGSSPRFGRGLIRAIIVPIGVLAFFSLPEVAFLLFLGPIRPTFRTRASY</sequence>
<evidence type="ECO:0000313" key="4">
    <source>
        <dbReference type="EMBL" id="KAH6692394.1"/>
    </source>
</evidence>
<dbReference type="EMBL" id="JAGSXJ010000004">
    <property type="protein sequence ID" value="KAH6692394.1"/>
    <property type="molecule type" value="Genomic_DNA"/>
</dbReference>
<dbReference type="InterPro" id="IPR013083">
    <property type="entry name" value="Znf_RING/FYVE/PHD"/>
</dbReference>
<dbReference type="Pfam" id="PF13639">
    <property type="entry name" value="zf-RING_2"/>
    <property type="match status" value="1"/>
</dbReference>
<evidence type="ECO:0000256" key="2">
    <source>
        <dbReference type="SAM" id="Phobius"/>
    </source>
</evidence>
<keyword evidence="1" id="KW-0479">Metal-binding</keyword>
<name>A0A9P8VHY2_9PEZI</name>
<keyword evidence="5" id="KW-1185">Reference proteome</keyword>
<organism evidence="4 5">
    <name type="scientific">Plectosphaerella plurivora</name>
    <dbReference type="NCBI Taxonomy" id="936078"/>
    <lineage>
        <taxon>Eukaryota</taxon>
        <taxon>Fungi</taxon>
        <taxon>Dikarya</taxon>
        <taxon>Ascomycota</taxon>
        <taxon>Pezizomycotina</taxon>
        <taxon>Sordariomycetes</taxon>
        <taxon>Hypocreomycetidae</taxon>
        <taxon>Glomerellales</taxon>
        <taxon>Plectosphaerellaceae</taxon>
        <taxon>Plectosphaerella</taxon>
    </lineage>
</organism>
<keyword evidence="1" id="KW-0863">Zinc-finger</keyword>
<comment type="caution">
    <text evidence="4">The sequence shown here is derived from an EMBL/GenBank/DDBJ whole genome shotgun (WGS) entry which is preliminary data.</text>
</comment>